<dbReference type="InterPro" id="IPR043502">
    <property type="entry name" value="DNA/RNA_pol_sf"/>
</dbReference>
<dbReference type="GO" id="GO:0071897">
    <property type="term" value="P:DNA biosynthetic process"/>
    <property type="evidence" value="ECO:0007669"/>
    <property type="project" value="UniProtKB-ARBA"/>
</dbReference>
<dbReference type="PANTHER" id="PTHR47331">
    <property type="entry name" value="PHD-TYPE DOMAIN-CONTAINING PROTEIN"/>
    <property type="match status" value="1"/>
</dbReference>
<dbReference type="Proteomes" id="UP000027135">
    <property type="component" value="Unassembled WGS sequence"/>
</dbReference>
<accession>A0A067RIK2</accession>
<protein>
    <submittedName>
        <fullName evidence="1">Uncharacterized protein</fullName>
    </submittedName>
</protein>
<dbReference type="SUPFAM" id="SSF56672">
    <property type="entry name" value="DNA/RNA polymerases"/>
    <property type="match status" value="1"/>
</dbReference>
<reference evidence="1 2" key="1">
    <citation type="journal article" date="2014" name="Nat. Commun.">
        <title>Molecular traces of alternative social organization in a termite genome.</title>
        <authorList>
            <person name="Terrapon N."/>
            <person name="Li C."/>
            <person name="Robertson H.M."/>
            <person name="Ji L."/>
            <person name="Meng X."/>
            <person name="Booth W."/>
            <person name="Chen Z."/>
            <person name="Childers C.P."/>
            <person name="Glastad K.M."/>
            <person name="Gokhale K."/>
            <person name="Gowin J."/>
            <person name="Gronenberg W."/>
            <person name="Hermansen R.A."/>
            <person name="Hu H."/>
            <person name="Hunt B.G."/>
            <person name="Huylmans A.K."/>
            <person name="Khalil S.M."/>
            <person name="Mitchell R.D."/>
            <person name="Munoz-Torres M.C."/>
            <person name="Mustard J.A."/>
            <person name="Pan H."/>
            <person name="Reese J.T."/>
            <person name="Scharf M.E."/>
            <person name="Sun F."/>
            <person name="Vogel H."/>
            <person name="Xiao J."/>
            <person name="Yang W."/>
            <person name="Yang Z."/>
            <person name="Yang Z."/>
            <person name="Zhou J."/>
            <person name="Zhu J."/>
            <person name="Brent C.S."/>
            <person name="Elsik C.G."/>
            <person name="Goodisman M.A."/>
            <person name="Liberles D.A."/>
            <person name="Roe R.M."/>
            <person name="Vargo E.L."/>
            <person name="Vilcinskas A."/>
            <person name="Wang J."/>
            <person name="Bornberg-Bauer E."/>
            <person name="Korb J."/>
            <person name="Zhang G."/>
            <person name="Liebig J."/>
        </authorList>
    </citation>
    <scope>NUCLEOTIDE SEQUENCE [LARGE SCALE GENOMIC DNA]</scope>
    <source>
        <tissue evidence="1">Whole organism</tissue>
    </source>
</reference>
<sequence length="154" mass="17922">MAEKRFQTLQIRLQANADFKSMYHNHMLDYILKNQVEVVPPDETFDNVFHLPHHAVKKGKRGATKCRIVFDASSHEQGFPSLNDTLEMGPNLLPEKLAILLRFRMYEKALDCDGNHAFLQLSLNENDRDLTRFLWYRVELDSDGIYQITNDVIA</sequence>
<name>A0A067RIK2_ZOONE</name>
<dbReference type="eggNOG" id="KOG0017">
    <property type="taxonomic scope" value="Eukaryota"/>
</dbReference>
<dbReference type="OMA" id="GATKCRI"/>
<dbReference type="PANTHER" id="PTHR47331:SF1">
    <property type="entry name" value="GAG-LIKE PROTEIN"/>
    <property type="match status" value="1"/>
</dbReference>
<gene>
    <name evidence="1" type="ORF">L798_14164</name>
</gene>
<dbReference type="AlphaFoldDB" id="A0A067RIK2"/>
<dbReference type="InParanoid" id="A0A067RIK2"/>
<dbReference type="EMBL" id="KK852454">
    <property type="protein sequence ID" value="KDR23656.1"/>
    <property type="molecule type" value="Genomic_DNA"/>
</dbReference>
<keyword evidence="2" id="KW-1185">Reference proteome</keyword>
<evidence type="ECO:0000313" key="1">
    <source>
        <dbReference type="EMBL" id="KDR23656.1"/>
    </source>
</evidence>
<proteinExistence type="predicted"/>
<evidence type="ECO:0000313" key="2">
    <source>
        <dbReference type="Proteomes" id="UP000027135"/>
    </source>
</evidence>
<organism evidence="1 2">
    <name type="scientific">Zootermopsis nevadensis</name>
    <name type="common">Dampwood termite</name>
    <dbReference type="NCBI Taxonomy" id="136037"/>
    <lineage>
        <taxon>Eukaryota</taxon>
        <taxon>Metazoa</taxon>
        <taxon>Ecdysozoa</taxon>
        <taxon>Arthropoda</taxon>
        <taxon>Hexapoda</taxon>
        <taxon>Insecta</taxon>
        <taxon>Pterygota</taxon>
        <taxon>Neoptera</taxon>
        <taxon>Polyneoptera</taxon>
        <taxon>Dictyoptera</taxon>
        <taxon>Blattodea</taxon>
        <taxon>Blattoidea</taxon>
        <taxon>Termitoidae</taxon>
        <taxon>Termopsidae</taxon>
        <taxon>Zootermopsis</taxon>
    </lineage>
</organism>